<dbReference type="EMBL" id="JADCLJ010000007">
    <property type="protein sequence ID" value="MBE4906991.1"/>
    <property type="molecule type" value="Genomic_DNA"/>
</dbReference>
<dbReference type="RefSeq" id="WP_193534473.1">
    <property type="nucleotide sequence ID" value="NZ_JADCLJ010000007.1"/>
</dbReference>
<evidence type="ECO:0008006" key="3">
    <source>
        <dbReference type="Google" id="ProtNLM"/>
    </source>
</evidence>
<keyword evidence="2" id="KW-1185">Reference proteome</keyword>
<organism evidence="1 2">
    <name type="scientific">Litchfieldia luteola</name>
    <dbReference type="NCBI Taxonomy" id="682179"/>
    <lineage>
        <taxon>Bacteria</taxon>
        <taxon>Bacillati</taxon>
        <taxon>Bacillota</taxon>
        <taxon>Bacilli</taxon>
        <taxon>Bacillales</taxon>
        <taxon>Bacillaceae</taxon>
        <taxon>Litchfieldia</taxon>
    </lineage>
</organism>
<sequence length="136" mass="15222">MKKIGIGFLILLGLGFFAVQYVWKETSVKIMDTALAQTKTLPEMKELLNDPSIQALLKDEKLLEESNLPFTTKEEAIKVVTGAFSAREIASITTIVANGVTEEEKVELKEMVLNRLTPEELNALMILALKEQQKEQ</sequence>
<dbReference type="Proteomes" id="UP001516662">
    <property type="component" value="Unassembled WGS sequence"/>
</dbReference>
<comment type="caution">
    <text evidence="1">The sequence shown here is derived from an EMBL/GenBank/DDBJ whole genome shotgun (WGS) entry which is preliminary data.</text>
</comment>
<evidence type="ECO:0000313" key="1">
    <source>
        <dbReference type="EMBL" id="MBE4906991.1"/>
    </source>
</evidence>
<name>A0ABR9QEZ9_9BACI</name>
<gene>
    <name evidence="1" type="ORF">IMZ08_02840</name>
</gene>
<evidence type="ECO:0000313" key="2">
    <source>
        <dbReference type="Proteomes" id="UP001516662"/>
    </source>
</evidence>
<protein>
    <recommendedName>
        <fullName evidence="3">Phenylalanyl-tRNA synthetase subunit beta</fullName>
    </recommendedName>
</protein>
<proteinExistence type="predicted"/>
<accession>A0ABR9QEZ9</accession>
<reference evidence="1 2" key="1">
    <citation type="submission" date="2020-10" db="EMBL/GenBank/DDBJ databases">
        <title>Bacillus sp. HD4P25, an endophyte from a halophyte.</title>
        <authorList>
            <person name="Sun J.-Q."/>
        </authorList>
    </citation>
    <scope>NUCLEOTIDE SEQUENCE [LARGE SCALE GENOMIC DNA]</scope>
    <source>
        <strain evidence="1 2">YIM 93174</strain>
    </source>
</reference>